<gene>
    <name evidence="1" type="ORF">E6Q11_01630</name>
</gene>
<accession>A0A5C7J979</accession>
<dbReference type="EMBL" id="SSDS01000026">
    <property type="protein sequence ID" value="TXG78145.1"/>
    <property type="molecule type" value="Genomic_DNA"/>
</dbReference>
<dbReference type="Proteomes" id="UP000321026">
    <property type="component" value="Unassembled WGS sequence"/>
</dbReference>
<dbReference type="Pfam" id="PF11943">
    <property type="entry name" value="DUF3460"/>
    <property type="match status" value="1"/>
</dbReference>
<dbReference type="InterPro" id="IPR021853">
    <property type="entry name" value="DUF3460"/>
</dbReference>
<sequence>MGKIVIDIYESEHTKFMRELFKQRPHLVEQQKEARAIWWDKKVDLETQKHFKEAKVPQTSYVYFDWLQK</sequence>
<organism evidence="1 2">
    <name type="scientific">Candidatus Dojkabacteria bacterium</name>
    <dbReference type="NCBI Taxonomy" id="2099670"/>
    <lineage>
        <taxon>Bacteria</taxon>
        <taxon>Candidatus Dojkabacteria</taxon>
    </lineage>
</organism>
<protein>
    <submittedName>
        <fullName evidence="1">DUF3460 family protein</fullName>
    </submittedName>
</protein>
<comment type="caution">
    <text evidence="1">The sequence shown here is derived from an EMBL/GenBank/DDBJ whole genome shotgun (WGS) entry which is preliminary data.</text>
</comment>
<reference evidence="1 2" key="1">
    <citation type="submission" date="2018-09" db="EMBL/GenBank/DDBJ databases">
        <title>Metagenome Assembled Genomes from an Advanced Water Purification Facility.</title>
        <authorList>
            <person name="Stamps B.W."/>
            <person name="Spear J.R."/>
        </authorList>
    </citation>
    <scope>NUCLEOTIDE SEQUENCE [LARGE SCALE GENOMIC DNA]</scope>
    <source>
        <strain evidence="1">Bin_63_2</strain>
    </source>
</reference>
<evidence type="ECO:0000313" key="2">
    <source>
        <dbReference type="Proteomes" id="UP000321026"/>
    </source>
</evidence>
<proteinExistence type="predicted"/>
<dbReference type="AlphaFoldDB" id="A0A5C7J979"/>
<evidence type="ECO:0000313" key="1">
    <source>
        <dbReference type="EMBL" id="TXG78145.1"/>
    </source>
</evidence>
<name>A0A5C7J979_9BACT</name>